<keyword evidence="4" id="KW-1185">Reference proteome</keyword>
<evidence type="ECO:0000313" key="3">
    <source>
        <dbReference type="EMBL" id="KMQ85791.1"/>
    </source>
</evidence>
<evidence type="ECO:0000313" key="4">
    <source>
        <dbReference type="Proteomes" id="UP000036403"/>
    </source>
</evidence>
<dbReference type="STRING" id="67767.A0A0J7K6G6"/>
<reference evidence="3 4" key="1">
    <citation type="submission" date="2015-04" db="EMBL/GenBank/DDBJ databases">
        <title>Lasius niger genome sequencing.</title>
        <authorList>
            <person name="Konorov E.A."/>
            <person name="Nikitin M.A."/>
            <person name="Kirill M.V."/>
            <person name="Chang P."/>
        </authorList>
    </citation>
    <scope>NUCLEOTIDE SEQUENCE [LARGE SCALE GENOMIC DNA]</scope>
    <source>
        <tissue evidence="3">Whole</tissue>
    </source>
</reference>
<organism evidence="3 4">
    <name type="scientific">Lasius niger</name>
    <name type="common">Black garden ant</name>
    <dbReference type="NCBI Taxonomy" id="67767"/>
    <lineage>
        <taxon>Eukaryota</taxon>
        <taxon>Metazoa</taxon>
        <taxon>Ecdysozoa</taxon>
        <taxon>Arthropoda</taxon>
        <taxon>Hexapoda</taxon>
        <taxon>Insecta</taxon>
        <taxon>Pterygota</taxon>
        <taxon>Neoptera</taxon>
        <taxon>Endopterygota</taxon>
        <taxon>Hymenoptera</taxon>
        <taxon>Apocrita</taxon>
        <taxon>Aculeata</taxon>
        <taxon>Formicoidea</taxon>
        <taxon>Formicidae</taxon>
        <taxon>Formicinae</taxon>
        <taxon>Lasius</taxon>
        <taxon>Lasius</taxon>
    </lineage>
</organism>
<dbReference type="InterPro" id="IPR029058">
    <property type="entry name" value="AB_hydrolase_fold"/>
</dbReference>
<gene>
    <name evidence="3" type="ORF">RF55_15447</name>
</gene>
<dbReference type="PANTHER" id="PTHR48081">
    <property type="entry name" value="AB HYDROLASE SUPERFAMILY PROTEIN C4A8.06C"/>
    <property type="match status" value="1"/>
</dbReference>
<accession>A0A0J7K6G6</accession>
<dbReference type="SUPFAM" id="SSF53474">
    <property type="entry name" value="alpha/beta-Hydrolases"/>
    <property type="match status" value="1"/>
</dbReference>
<evidence type="ECO:0000256" key="1">
    <source>
        <dbReference type="ARBA" id="ARBA00022801"/>
    </source>
</evidence>
<dbReference type="EMBL" id="LBMM01013151">
    <property type="protein sequence ID" value="KMQ85791.1"/>
    <property type="molecule type" value="Genomic_DNA"/>
</dbReference>
<evidence type="ECO:0000259" key="2">
    <source>
        <dbReference type="Pfam" id="PF07859"/>
    </source>
</evidence>
<sequence length="226" mass="25907">MPFLPLAPQHKWRETMDLIVEEYKHLVEKHGAENIVVMGDSAGGWLSVTLGREISRLSLESPRCLVLYSPFLDLSCTGEGQEVLAKVDPLLDIPFLRKGGQMWIGDLALTDPQINPLMADSLEGLPPTIVFSGTRDILNSDARRLKQKEPWVVLEQYYGMPHIFMVGKYIPESHQTLKQTVEFIRNPYRAQTKEERETLRENSRGESWRLKLDEADPVKREEISHK</sequence>
<dbReference type="OrthoDB" id="408631at2759"/>
<protein>
    <submittedName>
        <fullName evidence="3">Alpha beta hydrolase</fullName>
    </submittedName>
</protein>
<dbReference type="Gene3D" id="3.40.50.1820">
    <property type="entry name" value="alpha/beta hydrolase"/>
    <property type="match status" value="1"/>
</dbReference>
<name>A0A0J7K6G6_LASNI</name>
<dbReference type="Proteomes" id="UP000036403">
    <property type="component" value="Unassembled WGS sequence"/>
</dbReference>
<dbReference type="InterPro" id="IPR013094">
    <property type="entry name" value="AB_hydrolase_3"/>
</dbReference>
<dbReference type="GO" id="GO:0004806">
    <property type="term" value="F:triacylglycerol lipase activity"/>
    <property type="evidence" value="ECO:0007669"/>
    <property type="project" value="TreeGrafter"/>
</dbReference>
<keyword evidence="1 3" id="KW-0378">Hydrolase</keyword>
<dbReference type="AlphaFoldDB" id="A0A0J7K6G6"/>
<comment type="caution">
    <text evidence="3">The sequence shown here is derived from an EMBL/GenBank/DDBJ whole genome shotgun (WGS) entry which is preliminary data.</text>
</comment>
<dbReference type="PANTHER" id="PTHR48081:SF30">
    <property type="entry name" value="ACETYL-HYDROLASE LIPR-RELATED"/>
    <property type="match status" value="1"/>
</dbReference>
<dbReference type="PaxDb" id="67767-A0A0J7K6G6"/>
<dbReference type="InterPro" id="IPR050300">
    <property type="entry name" value="GDXG_lipolytic_enzyme"/>
</dbReference>
<proteinExistence type="predicted"/>
<dbReference type="Pfam" id="PF07859">
    <property type="entry name" value="Abhydrolase_3"/>
    <property type="match status" value="1"/>
</dbReference>
<feature type="domain" description="Alpha/beta hydrolase fold-3" evidence="2">
    <location>
        <begin position="6"/>
        <end position="165"/>
    </location>
</feature>